<feature type="region of interest" description="Disordered" evidence="1">
    <location>
        <begin position="363"/>
        <end position="384"/>
    </location>
</feature>
<feature type="compositionally biased region" description="Low complexity" evidence="1">
    <location>
        <begin position="17"/>
        <end position="31"/>
    </location>
</feature>
<comment type="caution">
    <text evidence="2">The sequence shown here is derived from an EMBL/GenBank/DDBJ whole genome shotgun (WGS) entry which is preliminary data.</text>
</comment>
<accession>A0A1J4RUA3</accession>
<evidence type="ECO:0000313" key="2">
    <source>
        <dbReference type="EMBL" id="OIN89502.1"/>
    </source>
</evidence>
<feature type="region of interest" description="Disordered" evidence="1">
    <location>
        <begin position="1"/>
        <end position="54"/>
    </location>
</feature>
<name>A0A1J4RUA3_9BACT</name>
<gene>
    <name evidence="2" type="ORF">AUJ40_01775</name>
</gene>
<dbReference type="EMBL" id="MNUJ01000037">
    <property type="protein sequence ID" value="OIN89502.1"/>
    <property type="molecule type" value="Genomic_DNA"/>
</dbReference>
<evidence type="ECO:0000313" key="3">
    <source>
        <dbReference type="Proteomes" id="UP000182753"/>
    </source>
</evidence>
<dbReference type="AlphaFoldDB" id="A0A1J4RUA3"/>
<proteinExistence type="predicted"/>
<sequence>MTPLETQIAPGPNVIDAEAAPTPEPAENVPEIKTVVPEEESPRDKEARQKKQMSSDLRTVFKLVDSGGLENEELMQHLGPWAEKFAGKAENLAGIIDYFESAGKIIDKKLSPEQRAKVGSALAEIIADGHFDVETLRALVGKVEYGGKSPDGFNRVADYNPERLVITVYDELFEDIDSLPQNITHIVKGHEFAHGLNRWGEIVDNEMLAKTKEIIGDSEGLKLRETYHSTNAIDQYLTVKNRDGATAEEIEQKSRWLTEELLAEKTAAFLESNGEFGSFIEAQLEVMPWENVKKLFESGENELQDRWLAENKFFFDKISDQMKDKAAVKERILASTEEARAELAGHYDDDDFDWFDFAAGGFGEPGIPDNSKTPNGQPGGRGNEWIASLAQLAEAFGGEAEKSIPGTQELQRAA</sequence>
<feature type="compositionally biased region" description="Basic and acidic residues" evidence="1">
    <location>
        <begin position="40"/>
        <end position="49"/>
    </location>
</feature>
<dbReference type="Proteomes" id="UP000182753">
    <property type="component" value="Unassembled WGS sequence"/>
</dbReference>
<organism evidence="2 3">
    <name type="scientific">Candidatus Berkelbacteria bacterium CG1_02_42_45</name>
    <dbReference type="NCBI Taxonomy" id="1805036"/>
    <lineage>
        <taxon>Bacteria</taxon>
        <taxon>Candidatus Berkelbacteria</taxon>
    </lineage>
</organism>
<protein>
    <submittedName>
        <fullName evidence="2">Uncharacterized protein</fullName>
    </submittedName>
</protein>
<evidence type="ECO:0000256" key="1">
    <source>
        <dbReference type="SAM" id="MobiDB-lite"/>
    </source>
</evidence>
<reference evidence="2 3" key="1">
    <citation type="journal article" date="2016" name="Environ. Microbiol.">
        <title>Genomic resolution of a cold subsurface aquifer community provides metabolic insights for novel microbes adapted to high CO concentrations.</title>
        <authorList>
            <person name="Probst A.J."/>
            <person name="Castelle C.J."/>
            <person name="Singh A."/>
            <person name="Brown C.T."/>
            <person name="Anantharaman K."/>
            <person name="Sharon I."/>
            <person name="Hug L.A."/>
            <person name="Burstein D."/>
            <person name="Emerson J.B."/>
            <person name="Thomas B.C."/>
            <person name="Banfield J.F."/>
        </authorList>
    </citation>
    <scope>NUCLEOTIDE SEQUENCE [LARGE SCALE GENOMIC DNA]</scope>
    <source>
        <strain evidence="2">CG1_02_42_45</strain>
    </source>
</reference>